<evidence type="ECO:0000313" key="2">
    <source>
        <dbReference type="EMBL" id="KYQ89639.1"/>
    </source>
</evidence>
<dbReference type="Pfam" id="PF01472">
    <property type="entry name" value="PUA"/>
    <property type="match status" value="1"/>
</dbReference>
<evidence type="ECO:0000313" key="3">
    <source>
        <dbReference type="Proteomes" id="UP000076078"/>
    </source>
</evidence>
<dbReference type="SUPFAM" id="SSF88697">
    <property type="entry name" value="PUA domain-like"/>
    <property type="match status" value="1"/>
</dbReference>
<dbReference type="PANTHER" id="PTHR22798">
    <property type="entry name" value="MCT-1 PROTEIN"/>
    <property type="match status" value="1"/>
</dbReference>
<keyword evidence="3" id="KW-1185">Reference proteome</keyword>
<reference evidence="2 3" key="1">
    <citation type="submission" date="2015-12" db="EMBL/GenBank/DDBJ databases">
        <title>Dictyostelia acquired genes for synthesis and detection of signals that induce cell-type specialization by lateral gene transfer from prokaryotes.</title>
        <authorList>
            <person name="Gloeckner G."/>
            <person name="Schaap P."/>
        </authorList>
    </citation>
    <scope>NUCLEOTIDE SEQUENCE [LARGE SCALE GENOMIC DNA]</scope>
    <source>
        <strain evidence="2 3">TK</strain>
    </source>
</reference>
<dbReference type="OMA" id="FRWNREL"/>
<organism evidence="2 3">
    <name type="scientific">Tieghemostelium lacteum</name>
    <name type="common">Slime mold</name>
    <name type="synonym">Dictyostelium lacteum</name>
    <dbReference type="NCBI Taxonomy" id="361077"/>
    <lineage>
        <taxon>Eukaryota</taxon>
        <taxon>Amoebozoa</taxon>
        <taxon>Evosea</taxon>
        <taxon>Eumycetozoa</taxon>
        <taxon>Dictyostelia</taxon>
        <taxon>Dictyosteliales</taxon>
        <taxon>Raperosteliaceae</taxon>
        <taxon>Tieghemostelium</taxon>
    </lineage>
</organism>
<dbReference type="InterPro" id="IPR004521">
    <property type="entry name" value="Uncharacterised_CHP00451"/>
</dbReference>
<dbReference type="Proteomes" id="UP000076078">
    <property type="component" value="Unassembled WGS sequence"/>
</dbReference>
<dbReference type="STRING" id="361077.A0A151Z6Q0"/>
<gene>
    <name evidence="2" type="ORF">DLAC_09604</name>
</gene>
<dbReference type="EMBL" id="LODT01000039">
    <property type="protein sequence ID" value="KYQ89639.1"/>
    <property type="molecule type" value="Genomic_DNA"/>
</dbReference>
<protein>
    <recommendedName>
        <fullName evidence="1">PUA domain-containing protein</fullName>
    </recommendedName>
</protein>
<name>A0A151Z6Q0_TIELA</name>
<dbReference type="InterPro" id="IPR002478">
    <property type="entry name" value="PUA"/>
</dbReference>
<dbReference type="Gene3D" id="3.10.400.20">
    <property type="match status" value="1"/>
</dbReference>
<dbReference type="NCBIfam" id="TIGR00451">
    <property type="entry name" value="unchar_dom_2"/>
    <property type="match status" value="1"/>
</dbReference>
<proteinExistence type="predicted"/>
<dbReference type="InParanoid" id="A0A151Z6Q0"/>
<dbReference type="PROSITE" id="PS50890">
    <property type="entry name" value="PUA"/>
    <property type="match status" value="1"/>
</dbReference>
<comment type="caution">
    <text evidence="2">The sequence shown here is derived from an EMBL/GenBank/DDBJ whole genome shotgun (WGS) entry which is preliminary data.</text>
</comment>
<dbReference type="AlphaFoldDB" id="A0A151Z6Q0"/>
<dbReference type="InterPro" id="IPR015947">
    <property type="entry name" value="PUA-like_sf"/>
</dbReference>
<feature type="domain" description="PUA" evidence="1">
    <location>
        <begin position="11"/>
        <end position="60"/>
    </location>
</feature>
<dbReference type="OrthoDB" id="10249667at2759"/>
<evidence type="ECO:0000259" key="1">
    <source>
        <dbReference type="Pfam" id="PF01472"/>
    </source>
</evidence>
<dbReference type="GO" id="GO:0001731">
    <property type="term" value="P:formation of translation preinitiation complex"/>
    <property type="evidence" value="ECO:0007669"/>
    <property type="project" value="TreeGrafter"/>
</dbReference>
<dbReference type="InterPro" id="IPR016437">
    <property type="entry name" value="MCT-1/Tma20"/>
</dbReference>
<dbReference type="GO" id="GO:0003723">
    <property type="term" value="F:RNA binding"/>
    <property type="evidence" value="ECO:0007669"/>
    <property type="project" value="InterPro"/>
</dbReference>
<accession>A0A151Z6Q0</accession>
<dbReference type="PANTHER" id="PTHR22798:SF0">
    <property type="entry name" value="MALIGNANT T-CELL-AMPLIFIED SEQUENCE 1"/>
    <property type="match status" value="1"/>
</dbReference>
<sequence length="71" mass="7423">MCKGLTSPGAKMEVDVPADTVVAIMAEGKKHAAAVGFTKMSTQDIRTINADIGVINVHHLGDGLYVSPTLE</sequence>